<proteinExistence type="predicted"/>
<evidence type="ECO:0000313" key="2">
    <source>
        <dbReference type="EMBL" id="TFV36157.1"/>
    </source>
</evidence>
<gene>
    <name evidence="2" type="ORF">E4K65_45785</name>
</gene>
<feature type="compositionally biased region" description="Basic residues" evidence="1">
    <location>
        <begin position="58"/>
        <end position="70"/>
    </location>
</feature>
<accession>A0A4Y9L051</accession>
<keyword evidence="3" id="KW-1185">Reference proteome</keyword>
<dbReference type="EMBL" id="SPQT01000075">
    <property type="protein sequence ID" value="TFV36157.1"/>
    <property type="molecule type" value="Genomic_DNA"/>
</dbReference>
<reference evidence="2 3" key="1">
    <citation type="submission" date="2019-03" db="EMBL/GenBank/DDBJ databases">
        <title>Bradyrhizobium diversity isolated from nodules of Chamaecrista fasciculata.</title>
        <authorList>
            <person name="Klepa M.S."/>
            <person name="Urquiaga M.O."/>
            <person name="Hungria M."/>
            <person name="Delamuta J.R."/>
        </authorList>
    </citation>
    <scope>NUCLEOTIDE SEQUENCE [LARGE SCALE GENOMIC DNA]</scope>
    <source>
        <strain evidence="2 3">CNPSo 3448</strain>
    </source>
</reference>
<dbReference type="AlphaFoldDB" id="A0A4Y9L051"/>
<comment type="caution">
    <text evidence="2">The sequence shown here is derived from an EMBL/GenBank/DDBJ whole genome shotgun (WGS) entry which is preliminary data.</text>
</comment>
<evidence type="ECO:0000256" key="1">
    <source>
        <dbReference type="SAM" id="MobiDB-lite"/>
    </source>
</evidence>
<feature type="region of interest" description="Disordered" evidence="1">
    <location>
        <begin position="22"/>
        <end position="70"/>
    </location>
</feature>
<name>A0A4Y9L051_9BRAD</name>
<organism evidence="2 3">
    <name type="scientific">Bradyrhizobium niftali</name>
    <dbReference type="NCBI Taxonomy" id="2560055"/>
    <lineage>
        <taxon>Bacteria</taxon>
        <taxon>Pseudomonadati</taxon>
        <taxon>Pseudomonadota</taxon>
        <taxon>Alphaproteobacteria</taxon>
        <taxon>Hyphomicrobiales</taxon>
        <taxon>Nitrobacteraceae</taxon>
        <taxon>Bradyrhizobium</taxon>
    </lineage>
</organism>
<sequence length="70" mass="7990">MEFPAESVMAGLVPAIHAFIRRPENVDARDKPGHDGFGRKLHPKQPFRPARGLVPPKLSRKRKRRRIDSP</sequence>
<feature type="compositionally biased region" description="Basic and acidic residues" evidence="1">
    <location>
        <begin position="22"/>
        <end position="38"/>
    </location>
</feature>
<protein>
    <submittedName>
        <fullName evidence="2">Uncharacterized protein</fullName>
    </submittedName>
</protein>
<dbReference type="Proteomes" id="UP000297966">
    <property type="component" value="Unassembled WGS sequence"/>
</dbReference>
<feature type="non-terminal residue" evidence="2">
    <location>
        <position position="70"/>
    </location>
</feature>
<evidence type="ECO:0000313" key="3">
    <source>
        <dbReference type="Proteomes" id="UP000297966"/>
    </source>
</evidence>